<keyword evidence="2" id="KW-0442">Lipid degradation</keyword>
<dbReference type="GO" id="GO:0016042">
    <property type="term" value="P:lipid catabolic process"/>
    <property type="evidence" value="ECO:0007669"/>
    <property type="project" value="UniProtKB-KW"/>
</dbReference>
<evidence type="ECO:0000256" key="2">
    <source>
        <dbReference type="ARBA" id="ARBA00022963"/>
    </source>
</evidence>
<keyword evidence="3" id="KW-0443">Lipid metabolism</keyword>
<evidence type="ECO:0000256" key="3">
    <source>
        <dbReference type="ARBA" id="ARBA00023098"/>
    </source>
</evidence>
<sequence>MPITLLISPTVTACSSKWNDNHVFAQSSPTSVSDRSLVASTHKSHQQVYNVGIVDNLILKDAQRNRQIPIKVSYPEGQQGSFPVIVFSHGAGASKDDYAPLTRFWASQGYICIQPTHADSIALNRQQGNSENLRESVRQMLGDAKGWKDRATDISFIISSLSELERQAPQLKGKMNTQRIGVGGHSYGAYTAQLVGGATIDIPGGAKAQSFADRRVSAVLLLSPQGTGQQGLTRNSWAKINLPMMTMTGSKDRGAQGQGPDWKEEPFKYSPAGDKYLVFIEGASHFSFSGRFADRGQARGETLGRQRGWRLRERFGGGDRRFFGGGQQQEGTIFSYVKTASLSFWDAYLKQDSKAKEFLKSDALKSESNGDVSISFK</sequence>
<protein>
    <recommendedName>
        <fullName evidence="6">Chlorophyllase</fullName>
    </recommendedName>
</protein>
<name>A0A1U7H1Y8_9CYAN</name>
<dbReference type="EMBL" id="MRCA01000003">
    <property type="protein sequence ID" value="OKH15009.1"/>
    <property type="molecule type" value="Genomic_DNA"/>
</dbReference>
<keyword evidence="5" id="KW-1185">Reference proteome</keyword>
<keyword evidence="1" id="KW-0378">Hydrolase</keyword>
<evidence type="ECO:0008006" key="6">
    <source>
        <dbReference type="Google" id="ProtNLM"/>
    </source>
</evidence>
<dbReference type="OrthoDB" id="192696at2"/>
<dbReference type="Proteomes" id="UP000186391">
    <property type="component" value="Unassembled WGS sequence"/>
</dbReference>
<gene>
    <name evidence="4" type="ORF">NIES592_09050</name>
</gene>
<dbReference type="GO" id="GO:0003847">
    <property type="term" value="F:1-alkyl-2-acetylglycerophosphocholine esterase activity"/>
    <property type="evidence" value="ECO:0007669"/>
    <property type="project" value="TreeGrafter"/>
</dbReference>
<reference evidence="4 5" key="1">
    <citation type="submission" date="2016-11" db="EMBL/GenBank/DDBJ databases">
        <title>Draft Genome Sequences of Nine Cyanobacterial Strains from Diverse Habitats.</title>
        <authorList>
            <person name="Zhu T."/>
            <person name="Hou S."/>
            <person name="Lu X."/>
            <person name="Hess W.R."/>
        </authorList>
    </citation>
    <scope>NUCLEOTIDE SEQUENCE [LARGE SCALE GENOMIC DNA]</scope>
    <source>
        <strain evidence="4 5">NIES-592</strain>
    </source>
</reference>
<dbReference type="Pfam" id="PF03403">
    <property type="entry name" value="PAF-AH_p_II"/>
    <property type="match status" value="1"/>
</dbReference>
<dbReference type="SUPFAM" id="SSF53474">
    <property type="entry name" value="alpha/beta-Hydrolases"/>
    <property type="match status" value="1"/>
</dbReference>
<dbReference type="Gene3D" id="3.40.50.1820">
    <property type="entry name" value="alpha/beta hydrolase"/>
    <property type="match status" value="1"/>
</dbReference>
<evidence type="ECO:0000256" key="1">
    <source>
        <dbReference type="ARBA" id="ARBA00022801"/>
    </source>
</evidence>
<dbReference type="InterPro" id="IPR029058">
    <property type="entry name" value="AB_hydrolase_fold"/>
</dbReference>
<dbReference type="PANTHER" id="PTHR10272">
    <property type="entry name" value="PLATELET-ACTIVATING FACTOR ACETYLHYDROLASE"/>
    <property type="match status" value="1"/>
</dbReference>
<evidence type="ECO:0000313" key="5">
    <source>
        <dbReference type="Proteomes" id="UP000186391"/>
    </source>
</evidence>
<evidence type="ECO:0000313" key="4">
    <source>
        <dbReference type="EMBL" id="OKH15009.1"/>
    </source>
</evidence>
<proteinExistence type="predicted"/>
<dbReference type="PANTHER" id="PTHR10272:SF0">
    <property type="entry name" value="PLATELET-ACTIVATING FACTOR ACETYLHYDROLASE"/>
    <property type="match status" value="1"/>
</dbReference>
<dbReference type="AlphaFoldDB" id="A0A1U7H1Y8"/>
<accession>A0A1U7H1Y8</accession>
<comment type="caution">
    <text evidence="4">The sequence shown here is derived from an EMBL/GenBank/DDBJ whole genome shotgun (WGS) entry which is preliminary data.</text>
</comment>
<organism evidence="4 5">
    <name type="scientific">Fischerella major NIES-592</name>
    <dbReference type="NCBI Taxonomy" id="210994"/>
    <lineage>
        <taxon>Bacteria</taxon>
        <taxon>Bacillati</taxon>
        <taxon>Cyanobacteriota</taxon>
        <taxon>Cyanophyceae</taxon>
        <taxon>Nostocales</taxon>
        <taxon>Hapalosiphonaceae</taxon>
        <taxon>Fischerella</taxon>
    </lineage>
</organism>